<dbReference type="EMBL" id="AUXX01000005">
    <property type="protein sequence ID" value="KZN69219.1"/>
    <property type="molecule type" value="Genomic_DNA"/>
</dbReference>
<dbReference type="InterPro" id="IPR011990">
    <property type="entry name" value="TPR-like_helical_dom_sf"/>
</dbReference>
<accession>A0A167P039</accession>
<dbReference type="Pfam" id="PF08238">
    <property type="entry name" value="Sel1"/>
    <property type="match status" value="19"/>
</dbReference>
<name>A0A167P039_9GAMM</name>
<reference evidence="1 2" key="1">
    <citation type="submission" date="2013-07" db="EMBL/GenBank/DDBJ databases">
        <title>Comparative Genomic and Metabolomic Analysis of Twelve Strains of Pseudoalteromonas luteoviolacea.</title>
        <authorList>
            <person name="Vynne N.G."/>
            <person name="Mansson M."/>
            <person name="Gram L."/>
        </authorList>
    </citation>
    <scope>NUCLEOTIDE SEQUENCE [LARGE SCALE GENOMIC DNA]</scope>
    <source>
        <strain evidence="1 2">S4060-1</strain>
    </source>
</reference>
<dbReference type="PROSITE" id="PS51257">
    <property type="entry name" value="PROKAR_LIPOPROTEIN"/>
    <property type="match status" value="1"/>
</dbReference>
<dbReference type="Proteomes" id="UP000076661">
    <property type="component" value="Unassembled WGS sequence"/>
</dbReference>
<gene>
    <name evidence="1" type="ORF">N478_11340</name>
</gene>
<dbReference type="Gene3D" id="1.25.40.10">
    <property type="entry name" value="Tetratricopeptide repeat domain"/>
    <property type="match status" value="5"/>
</dbReference>
<dbReference type="PATRIC" id="fig|1365257.3.peg.666"/>
<dbReference type="InterPro" id="IPR050767">
    <property type="entry name" value="Sel1_AlgK"/>
</dbReference>
<dbReference type="SUPFAM" id="SSF81901">
    <property type="entry name" value="HCP-like"/>
    <property type="match status" value="5"/>
</dbReference>
<dbReference type="PANTHER" id="PTHR11102">
    <property type="entry name" value="SEL-1-LIKE PROTEIN"/>
    <property type="match status" value="1"/>
</dbReference>
<sequence>MKFLALALVVVLFSGCKSVSKHVEPDLMFVKGDDVSGDALVAQSYLLLSKEEFRLKNYSQEFALLNELAEYQYAPAQLEISKKLISGHGAQYVNGSALEWAQKAVDNDHIPAILYLAKWYQYGGEGVEIDLKKAMELYAKAIDLGEPSAATELGYIFLNHWRTDKGYETAQKLLLNAAYYGEAKAFCGLGRVYQNAGKLKNVVKAAEYFRVSYSRGYKACAFELGYLHHKITNDFKLAHHWYGKAVSAGSADAMNNLGMMYNNGEGTDLDFVKAKQYFERAAELGSQLSFGNLGRLYEMGEGVEQSLEQAIEYYELGISFGDAQSMHNLGSLYNEGNGVKKSREKALDLFEQATQRGNRFSAFNLANAYLYGEGKAQSNEQALEYYLKSAKLGYAPAFCQAADIVLAEDWSKAKSYYFEGAKLGSGGCAEKLTNYMRARQEQDLPIVTLLVSLANRGVAVAYRELGVIFHYGGFGEEVNVLKAKEYYLRAGQLGEGLAYANLGYLYEEGVLVSQDLHMAASMYVKSVELGSALGQNNLATFYLKGVVFDQDTNKAIELYEQAAEGGNVLAMVNLADVYWGKKTPNASKRACELYKQAYDLNYEGVVSKYSRCLVDLDNDPQAAYTILEEGAKRGCEPCVVSQAEIILAGKIKEKTDLYALQILQHASERGNALASIKLAQLYESGELIQQEYKTALHWYLQAVENGQVNALNKVAEFHWHGKGTNQNEQLAVQAISKLAEARDYNVASFVGEHYYYGVNVDEDVSKARQYFLKAAQQNDDIALNNLGIIYRDGLKVKVDTERAIGYFKRSAELGLADAMYNLGALSLQLDQGSIGLEWLLKAAEQNYTQSYLLLGEYYASHSASLTSQREATKWLQLAADIRLPEGMYQLAMLLKKQNSNKLTPEATKWLEAAAKSGHEAAVSELSTVNTVVEYEN</sequence>
<protein>
    <submittedName>
        <fullName evidence="1">Uncharacterized protein</fullName>
    </submittedName>
</protein>
<evidence type="ECO:0000313" key="2">
    <source>
        <dbReference type="Proteomes" id="UP000076661"/>
    </source>
</evidence>
<dbReference type="AlphaFoldDB" id="A0A167P039"/>
<dbReference type="RefSeq" id="WP_063379971.1">
    <property type="nucleotide sequence ID" value="NZ_AUXX01000005.1"/>
</dbReference>
<proteinExistence type="predicted"/>
<comment type="caution">
    <text evidence="1">The sequence shown here is derived from an EMBL/GenBank/DDBJ whole genome shotgun (WGS) entry which is preliminary data.</text>
</comment>
<evidence type="ECO:0000313" key="1">
    <source>
        <dbReference type="EMBL" id="KZN69219.1"/>
    </source>
</evidence>
<dbReference type="PANTHER" id="PTHR11102:SF160">
    <property type="entry name" value="ERAD-ASSOCIATED E3 UBIQUITIN-PROTEIN LIGASE COMPONENT HRD3"/>
    <property type="match status" value="1"/>
</dbReference>
<dbReference type="SMART" id="SM00671">
    <property type="entry name" value="SEL1"/>
    <property type="match status" value="20"/>
</dbReference>
<dbReference type="InterPro" id="IPR006597">
    <property type="entry name" value="Sel1-like"/>
</dbReference>
<organism evidence="1 2">
    <name type="scientific">Pseudoalteromonas luteoviolacea S4060-1</name>
    <dbReference type="NCBI Taxonomy" id="1365257"/>
    <lineage>
        <taxon>Bacteria</taxon>
        <taxon>Pseudomonadati</taxon>
        <taxon>Pseudomonadota</taxon>
        <taxon>Gammaproteobacteria</taxon>
        <taxon>Alteromonadales</taxon>
        <taxon>Pseudoalteromonadaceae</taxon>
        <taxon>Pseudoalteromonas</taxon>
    </lineage>
</organism>